<dbReference type="InterPro" id="IPR002539">
    <property type="entry name" value="MaoC-like_dom"/>
</dbReference>
<dbReference type="PANTHER" id="PTHR42993">
    <property type="entry name" value="MAOC-LIKE DEHYDRATASE DOMAIN-CONTAINING PROTEIN"/>
    <property type="match status" value="1"/>
</dbReference>
<evidence type="ECO:0000313" key="3">
    <source>
        <dbReference type="Proteomes" id="UP000295696"/>
    </source>
</evidence>
<evidence type="ECO:0000259" key="1">
    <source>
        <dbReference type="Pfam" id="PF01575"/>
    </source>
</evidence>
<reference evidence="2 3" key="1">
    <citation type="submission" date="2019-03" db="EMBL/GenBank/DDBJ databases">
        <title>Genomic Encyclopedia of Type Strains, Phase IV (KMG-IV): sequencing the most valuable type-strain genomes for metagenomic binning, comparative biology and taxonomic classification.</title>
        <authorList>
            <person name="Goeker M."/>
        </authorList>
    </citation>
    <scope>NUCLEOTIDE SEQUENCE [LARGE SCALE GENOMIC DNA]</scope>
    <source>
        <strain evidence="2 3">DSM 104836</strain>
    </source>
</reference>
<dbReference type="AlphaFoldDB" id="A0A4V2UPC3"/>
<proteinExistence type="predicted"/>
<comment type="caution">
    <text evidence="2">The sequence shown here is derived from an EMBL/GenBank/DDBJ whole genome shotgun (WGS) entry which is preliminary data.</text>
</comment>
<dbReference type="InterPro" id="IPR029069">
    <property type="entry name" value="HotDog_dom_sf"/>
</dbReference>
<organism evidence="2 3">
    <name type="scientific">Primorskyibacter sedentarius</name>
    <dbReference type="NCBI Taxonomy" id="745311"/>
    <lineage>
        <taxon>Bacteria</taxon>
        <taxon>Pseudomonadati</taxon>
        <taxon>Pseudomonadota</taxon>
        <taxon>Alphaproteobacteria</taxon>
        <taxon>Rhodobacterales</taxon>
        <taxon>Roseobacteraceae</taxon>
        <taxon>Primorskyibacter</taxon>
    </lineage>
</organism>
<keyword evidence="3" id="KW-1185">Reference proteome</keyword>
<accession>A0A4V2UPC3</accession>
<dbReference type="RefSeq" id="WP_132244489.1">
    <property type="nucleotide sequence ID" value="NZ_SLZU01000005.1"/>
</dbReference>
<protein>
    <submittedName>
        <fullName evidence="2">Acyl dehydratase</fullName>
    </submittedName>
</protein>
<dbReference type="Proteomes" id="UP000295696">
    <property type="component" value="Unassembled WGS sequence"/>
</dbReference>
<dbReference type="CDD" id="cd03450">
    <property type="entry name" value="NodN"/>
    <property type="match status" value="1"/>
</dbReference>
<dbReference type="EMBL" id="SLZU01000005">
    <property type="protein sequence ID" value="TCS64621.1"/>
    <property type="molecule type" value="Genomic_DNA"/>
</dbReference>
<dbReference type="Gene3D" id="3.10.129.10">
    <property type="entry name" value="Hotdog Thioesterase"/>
    <property type="match status" value="1"/>
</dbReference>
<dbReference type="InterPro" id="IPR039375">
    <property type="entry name" value="NodN-like"/>
</dbReference>
<dbReference type="Pfam" id="PF01575">
    <property type="entry name" value="MaoC_dehydratas"/>
    <property type="match status" value="1"/>
</dbReference>
<evidence type="ECO:0000313" key="2">
    <source>
        <dbReference type="EMBL" id="TCS64621.1"/>
    </source>
</evidence>
<dbReference type="SUPFAM" id="SSF54637">
    <property type="entry name" value="Thioesterase/thiol ester dehydrase-isomerase"/>
    <property type="match status" value="1"/>
</dbReference>
<sequence length="152" mass="16831">MLTLQTPAEFADHLGTILGPTGWRTITQDEITAFASLTGDDHWIHLDETRAASELPDGRTIAHGLYILSLIPKLQRQLFKVERRGEGLFYGYDRVRFIAPVPVGSRIRLRQTVTSAEPHKLGTKIGLRSEIDVEETVKTVIAADGILLISDG</sequence>
<name>A0A4V2UPC3_9RHOB</name>
<dbReference type="OrthoDB" id="9801735at2"/>
<dbReference type="PANTHER" id="PTHR42993:SF1">
    <property type="entry name" value="MAOC-LIKE DEHYDRATASE DOMAIN-CONTAINING PROTEIN"/>
    <property type="match status" value="1"/>
</dbReference>
<feature type="domain" description="MaoC-like" evidence="1">
    <location>
        <begin position="16"/>
        <end position="120"/>
    </location>
</feature>
<gene>
    <name evidence="2" type="ORF">EDD52_105182</name>
</gene>